<proteinExistence type="predicted"/>
<dbReference type="AlphaFoldDB" id="A0AAD4IWI6"/>
<dbReference type="Proteomes" id="UP001190926">
    <property type="component" value="Unassembled WGS sequence"/>
</dbReference>
<feature type="transmembrane region" description="Helical" evidence="1">
    <location>
        <begin position="89"/>
        <end position="107"/>
    </location>
</feature>
<gene>
    <name evidence="2" type="ORF">C2S53_020032</name>
</gene>
<protein>
    <submittedName>
        <fullName evidence="2">Succinate dehydrogenase subunit</fullName>
    </submittedName>
</protein>
<dbReference type="InterPro" id="IPR034573">
    <property type="entry name" value="SDH7"/>
</dbReference>
<name>A0AAD4IWI6_PERFH</name>
<accession>A0AAD4IWI6</accession>
<keyword evidence="3" id="KW-1185">Reference proteome</keyword>
<dbReference type="PANTHER" id="PTHR36041">
    <property type="entry name" value="SUCCINATE DEHYDROGENASE SUBUNIT 7A, MITOCHONDRIAL-RELATED"/>
    <property type="match status" value="1"/>
</dbReference>
<keyword evidence="1" id="KW-0472">Membrane</keyword>
<evidence type="ECO:0000313" key="2">
    <source>
        <dbReference type="EMBL" id="KAH6822661.1"/>
    </source>
</evidence>
<keyword evidence="1" id="KW-0812">Transmembrane</keyword>
<evidence type="ECO:0000256" key="1">
    <source>
        <dbReference type="SAM" id="Phobius"/>
    </source>
</evidence>
<dbReference type="GO" id="GO:0045273">
    <property type="term" value="C:respiratory chain complex II (succinate dehydrogenase)"/>
    <property type="evidence" value="ECO:0007669"/>
    <property type="project" value="InterPro"/>
</dbReference>
<sequence>MSRRTLPIFTKLLSAGRSTTTTRSVTYMPRPGDGAPHPVTLISSQKSNDALVFSRHGFHVEPRPREKALLAEDPSLKRFKSHKQGVRRLKIVGDILTIAVVAGMFILSQQ</sequence>
<organism evidence="2 3">
    <name type="scientific">Perilla frutescens var. hirtella</name>
    <name type="common">Perilla citriodora</name>
    <name type="synonym">Perilla setoyensis</name>
    <dbReference type="NCBI Taxonomy" id="608512"/>
    <lineage>
        <taxon>Eukaryota</taxon>
        <taxon>Viridiplantae</taxon>
        <taxon>Streptophyta</taxon>
        <taxon>Embryophyta</taxon>
        <taxon>Tracheophyta</taxon>
        <taxon>Spermatophyta</taxon>
        <taxon>Magnoliopsida</taxon>
        <taxon>eudicotyledons</taxon>
        <taxon>Gunneridae</taxon>
        <taxon>Pentapetalae</taxon>
        <taxon>asterids</taxon>
        <taxon>lamiids</taxon>
        <taxon>Lamiales</taxon>
        <taxon>Lamiaceae</taxon>
        <taxon>Nepetoideae</taxon>
        <taxon>Elsholtzieae</taxon>
        <taxon>Perilla</taxon>
    </lineage>
</organism>
<reference evidence="2 3" key="1">
    <citation type="journal article" date="2021" name="Nat. Commun.">
        <title>Incipient diploidization of the medicinal plant Perilla within 10,000 years.</title>
        <authorList>
            <person name="Zhang Y."/>
            <person name="Shen Q."/>
            <person name="Leng L."/>
            <person name="Zhang D."/>
            <person name="Chen S."/>
            <person name="Shi Y."/>
            <person name="Ning Z."/>
            <person name="Chen S."/>
        </authorList>
    </citation>
    <scope>NUCLEOTIDE SEQUENCE [LARGE SCALE GENOMIC DNA]</scope>
    <source>
        <strain evidence="3">cv. PC099</strain>
    </source>
</reference>
<keyword evidence="1" id="KW-1133">Transmembrane helix</keyword>
<dbReference type="EMBL" id="SDAM02001230">
    <property type="protein sequence ID" value="KAH6822661.1"/>
    <property type="molecule type" value="Genomic_DNA"/>
</dbReference>
<dbReference type="PANTHER" id="PTHR36041:SF2">
    <property type="entry name" value="SUCCINATE DEHYDROGENASE SUBUNIT 7A, MITOCHONDRIAL-RELATED"/>
    <property type="match status" value="1"/>
</dbReference>
<comment type="caution">
    <text evidence="2">The sequence shown here is derived from an EMBL/GenBank/DDBJ whole genome shotgun (WGS) entry which is preliminary data.</text>
</comment>
<evidence type="ECO:0000313" key="3">
    <source>
        <dbReference type="Proteomes" id="UP001190926"/>
    </source>
</evidence>